<feature type="transmembrane region" description="Helical" evidence="6">
    <location>
        <begin position="88"/>
        <end position="105"/>
    </location>
</feature>
<dbReference type="InterPro" id="IPR018076">
    <property type="entry name" value="T2SS_GspF_dom"/>
</dbReference>
<dbReference type="OrthoDB" id="9803381at2"/>
<feature type="domain" description="Type II secretion system protein GspF" evidence="7">
    <location>
        <begin position="154"/>
        <end position="269"/>
    </location>
</feature>
<comment type="subcellular location">
    <subcellularLocation>
        <location evidence="1">Cell membrane</location>
        <topology evidence="1">Multi-pass membrane protein</topology>
    </subcellularLocation>
</comment>
<keyword evidence="3 6" id="KW-0812">Transmembrane</keyword>
<sequence>MGGSMLLLGLFMTGGVLLVMALCLYVITDYRRLRRRVLERFSGTPAAAAPAAAPGRPAPLRISDPVASRGTAGGALPGMRLWHDHRRLIVIGALSLCGVILPLGIGLLQIGVWWSLLACALTLGAAAALLPRWHARKLQGEIEASVPDALDIAVRSLRIGIPISVVIRTLAEDTPGLLGSEFAFTADQINFGKDTIQALEELAQRCDNQTLRFLAAAVAIQSETGGNLAGLVEKLSMLARSRIQLRRKIDSITAEAKWSGLFLSGFPVVAAGGIWLLAPDYFAPMKDHNLTVPVLSAVVLLLVLNILFMRRIVRFDT</sequence>
<name>A0A443LQ84_9RHOB</name>
<evidence type="ECO:0000256" key="6">
    <source>
        <dbReference type="SAM" id="Phobius"/>
    </source>
</evidence>
<keyword evidence="2" id="KW-1003">Cell membrane</keyword>
<keyword evidence="5 6" id="KW-0472">Membrane</keyword>
<keyword evidence="9" id="KW-1185">Reference proteome</keyword>
<reference evidence="8 9" key="1">
    <citation type="submission" date="2019-01" db="EMBL/GenBank/DDBJ databases">
        <title>Sinorhodobacter populi sp. nov. isolated from the symptomatic bark tissue of Populus euramericana canker.</title>
        <authorList>
            <person name="Xu G."/>
        </authorList>
    </citation>
    <scope>NUCLEOTIDE SEQUENCE [LARGE SCALE GENOMIC DNA]</scope>
    <source>
        <strain evidence="8 9">CCTCC AB2012026</strain>
    </source>
</reference>
<dbReference type="GO" id="GO:0005886">
    <property type="term" value="C:plasma membrane"/>
    <property type="evidence" value="ECO:0007669"/>
    <property type="project" value="UniProtKB-SubCell"/>
</dbReference>
<evidence type="ECO:0000256" key="5">
    <source>
        <dbReference type="ARBA" id="ARBA00023136"/>
    </source>
</evidence>
<evidence type="ECO:0000259" key="7">
    <source>
        <dbReference type="Pfam" id="PF00482"/>
    </source>
</evidence>
<evidence type="ECO:0000313" key="8">
    <source>
        <dbReference type="EMBL" id="RWR51329.1"/>
    </source>
</evidence>
<feature type="transmembrane region" description="Helical" evidence="6">
    <location>
        <begin position="6"/>
        <end position="27"/>
    </location>
</feature>
<dbReference type="RefSeq" id="WP_128147701.1">
    <property type="nucleotide sequence ID" value="NZ_SAVB01000004.1"/>
</dbReference>
<feature type="transmembrane region" description="Helical" evidence="6">
    <location>
        <begin position="256"/>
        <end position="278"/>
    </location>
</feature>
<feature type="transmembrane region" description="Helical" evidence="6">
    <location>
        <begin position="290"/>
        <end position="308"/>
    </location>
</feature>
<keyword evidence="4 6" id="KW-1133">Transmembrane helix</keyword>
<proteinExistence type="predicted"/>
<dbReference type="Pfam" id="PF00482">
    <property type="entry name" value="T2SSF"/>
    <property type="match status" value="1"/>
</dbReference>
<dbReference type="PANTHER" id="PTHR35007">
    <property type="entry name" value="INTEGRAL MEMBRANE PROTEIN-RELATED"/>
    <property type="match status" value="1"/>
</dbReference>
<organism evidence="8 9">
    <name type="scientific">Paenirhodobacter ferrireducens</name>
    <dbReference type="NCBI Taxonomy" id="1215032"/>
    <lineage>
        <taxon>Bacteria</taxon>
        <taxon>Pseudomonadati</taxon>
        <taxon>Pseudomonadota</taxon>
        <taxon>Alphaproteobacteria</taxon>
        <taxon>Rhodobacterales</taxon>
        <taxon>Rhodobacter group</taxon>
        <taxon>Paenirhodobacter</taxon>
    </lineage>
</organism>
<comment type="caution">
    <text evidence="8">The sequence shown here is derived from an EMBL/GenBank/DDBJ whole genome shotgun (WGS) entry which is preliminary data.</text>
</comment>
<dbReference type="Proteomes" id="UP000286594">
    <property type="component" value="Unassembled WGS sequence"/>
</dbReference>
<evidence type="ECO:0000256" key="1">
    <source>
        <dbReference type="ARBA" id="ARBA00004651"/>
    </source>
</evidence>
<gene>
    <name evidence="8" type="ORF">EOW65_03970</name>
</gene>
<dbReference type="PANTHER" id="PTHR35007:SF1">
    <property type="entry name" value="PILUS ASSEMBLY PROTEIN"/>
    <property type="match status" value="1"/>
</dbReference>
<feature type="transmembrane region" description="Helical" evidence="6">
    <location>
        <begin position="111"/>
        <end position="130"/>
    </location>
</feature>
<dbReference type="InterPro" id="IPR042094">
    <property type="entry name" value="T2SS_GspF_sf"/>
</dbReference>
<dbReference type="Gene3D" id="1.20.81.30">
    <property type="entry name" value="Type II secretion system (T2SS), domain F"/>
    <property type="match status" value="1"/>
</dbReference>
<protein>
    <recommendedName>
        <fullName evidence="7">Type II secretion system protein GspF domain-containing protein</fullName>
    </recommendedName>
</protein>
<evidence type="ECO:0000256" key="2">
    <source>
        <dbReference type="ARBA" id="ARBA00022475"/>
    </source>
</evidence>
<accession>A0A443LQ84</accession>
<evidence type="ECO:0000256" key="3">
    <source>
        <dbReference type="ARBA" id="ARBA00022692"/>
    </source>
</evidence>
<evidence type="ECO:0000313" key="9">
    <source>
        <dbReference type="Proteomes" id="UP000286594"/>
    </source>
</evidence>
<evidence type="ECO:0000256" key="4">
    <source>
        <dbReference type="ARBA" id="ARBA00022989"/>
    </source>
</evidence>
<dbReference type="AlphaFoldDB" id="A0A443LQ84"/>
<dbReference type="EMBL" id="SAVB01000004">
    <property type="protein sequence ID" value="RWR51329.1"/>
    <property type="molecule type" value="Genomic_DNA"/>
</dbReference>